<dbReference type="InterPro" id="IPR038148">
    <property type="entry name" value="Tn1545/Tn916_Xis"/>
</dbReference>
<dbReference type="Pfam" id="PF09035">
    <property type="entry name" value="Tn916-Xis"/>
    <property type="match status" value="1"/>
</dbReference>
<evidence type="ECO:0000313" key="1">
    <source>
        <dbReference type="EMBL" id="RHE11494.1"/>
    </source>
</evidence>
<dbReference type="AlphaFoldDB" id="A0A414I6S5"/>
<dbReference type="InterPro" id="IPR010093">
    <property type="entry name" value="SinI_DNA-bd"/>
</dbReference>
<comment type="caution">
    <text evidence="1">The sequence shown here is derived from an EMBL/GenBank/DDBJ whole genome shotgun (WGS) entry which is preliminary data.</text>
</comment>
<reference evidence="1 2" key="1">
    <citation type="submission" date="2018-08" db="EMBL/GenBank/DDBJ databases">
        <title>A genome reference for cultivated species of the human gut microbiota.</title>
        <authorList>
            <person name="Zou Y."/>
            <person name="Xue W."/>
            <person name="Luo G."/>
        </authorList>
    </citation>
    <scope>NUCLEOTIDE SEQUENCE [LARGE SCALE GENOMIC DNA]</scope>
    <source>
        <strain evidence="1 2">AM29-25AC</strain>
    </source>
</reference>
<dbReference type="Proteomes" id="UP000284644">
    <property type="component" value="Unassembled WGS sequence"/>
</dbReference>
<sequence length="103" mass="11699">MTTPVKDQVSATSTITKRCKDDNNTCSNTGVFAFEDDKKNVIVPVCEKYTLTIKEAAAYFNVGTKKLRRLAEENTDRFAVFSGNKYLIIRTKFEKFIDESSEI</sequence>
<proteinExistence type="predicted"/>
<dbReference type="Gene3D" id="3.90.105.50">
    <property type="match status" value="1"/>
</dbReference>
<name>A0A414I6S5_9FIRM</name>
<dbReference type="InterPro" id="IPR015122">
    <property type="entry name" value="Tn916-Xis"/>
</dbReference>
<dbReference type="NCBIfam" id="TIGR01764">
    <property type="entry name" value="excise"/>
    <property type="match status" value="1"/>
</dbReference>
<gene>
    <name evidence="1" type="ORF">DW767_11580</name>
</gene>
<accession>A0A414I6S5</accession>
<dbReference type="EMBL" id="QSJW01000007">
    <property type="protein sequence ID" value="RHE11494.1"/>
    <property type="molecule type" value="Genomic_DNA"/>
</dbReference>
<evidence type="ECO:0000313" key="2">
    <source>
        <dbReference type="Proteomes" id="UP000284644"/>
    </source>
</evidence>
<protein>
    <submittedName>
        <fullName evidence="1">Helix-turn-helix domain-containing protein</fullName>
    </submittedName>
</protein>
<dbReference type="GO" id="GO:0003677">
    <property type="term" value="F:DNA binding"/>
    <property type="evidence" value="ECO:0007669"/>
    <property type="project" value="InterPro"/>
</dbReference>
<organism evidence="1 2">
    <name type="scientific">Blautia obeum</name>
    <dbReference type="NCBI Taxonomy" id="40520"/>
    <lineage>
        <taxon>Bacteria</taxon>
        <taxon>Bacillati</taxon>
        <taxon>Bacillota</taxon>
        <taxon>Clostridia</taxon>
        <taxon>Lachnospirales</taxon>
        <taxon>Lachnospiraceae</taxon>
        <taxon>Blautia</taxon>
    </lineage>
</organism>